<evidence type="ECO:0000256" key="24">
    <source>
        <dbReference type="ARBA" id="ARBA00022842"/>
    </source>
</evidence>
<dbReference type="GO" id="GO:0016405">
    <property type="term" value="F:CoA-ligase activity"/>
    <property type="evidence" value="ECO:0007669"/>
    <property type="project" value="TreeGrafter"/>
</dbReference>
<dbReference type="PROSITE" id="PS50011">
    <property type="entry name" value="PROTEIN_KINASE_DOM"/>
    <property type="match status" value="2"/>
</dbReference>
<dbReference type="InterPro" id="IPR000719">
    <property type="entry name" value="Prot_kinase_dom"/>
</dbReference>
<comment type="subunit">
    <text evidence="10">Monomer.</text>
</comment>
<sequence length="2692" mass="301456">MGFFKFIFLLSLLWSFYSLGLSQLQASQAQVLLQLKKHLEYPQQLESWYDHRTNFCYLQATPSMNITCFSNSVSELNIFGDKSSEKAKSFEGFAISNVTLSDRFSIESFFTTLSRLKSLRVLTLSSLGIWGHLPEKLHRLSSLEYLDLSNNFLFGSVPPKLSTMVKLETFRFDHNFFNGTLPSWFDSYWYLKVLSFKSNKLSGELHSSLLSLSTIEYIDLKANSLSGSLPDDLKCGSKLWFIDISDNKLTGKLPRCLSSKQDIALRFNGNCLSLEKQQHPESFCVKEARAEAKAEAKAEAEAANESGKRKWKKGALIGLIVGISMAVLVLVCCVFILLRRKGVTKKHVHHNTVQDNHPSTGFSSEILSNARYISETSKFGSEDLPVCRQFSLEEIVKATKNFDKTMILGESSLYGTLYKGNLDNGTKVAIRCLPSSKKYSIRNLKLRLDLLAKLRHPNLVCLLGHCIDCGGKDDYSVEKVFLIYEYIPNGNFQSCLSDDSSGKAMNWSERLNVLTGVAKAVHFLHTGVIPGFFSNRLKTNNVLLNQHRFAKLSDYGLSIVSEATRHNTEIAKSWQMSRLEDDVYSFGLILLQSIVGPSVTAREEAFLRDELASLESEEGRRRMVNPTVQATCRNGSLIRVITLMNKCVSPESLSRPSFEDILWNLQYASQLQAASDAMATGGAAADLEDVQTVDLMSELLRRLKCAQKPDKRLIFIGPPGSGKGTQSPVVKDEYCLCHLSTGDMLRAAVASKTPLGVKAKEAMEKGELVSDDLVVGIIDEAMNKPKCQKGFILDGFPRTVTQAEKLDEMLKRRGTEIDKVLNFAIDDSILEERITGRWIHPSSGRSYHTKFAPPKTPGVDDITGEPLIQRKDDNADVLRSRLAAFHSQTEPVIDYYAKKAVLTNIHAEKAPQEVTSESLYKISNLSHTRNRILIRAVSLTRELKFQVRNFLQRSKEAASMAKSMRTIKNPFFSSHPPSPFFHLSLLFFSPLKKSSPRYLNHHHQTRCPPPQFFLLLISLSLVFSGISFLRFSLDPDSSTCVSTSSTSSLKFFISDVDHRQILTSLSVSGASTLYPLPTRGGHSGNMTEEEREFWKQPNGEGYKPCLDFSLDYRKKSVRVSKEKKRFLVVVVSGGLNQQRNQIVDAVVIAMILEAALVVPVLQVNRVWGDESEFSDIFDVEHFKKTLRSDVRIVSSLPSTHLMSRQTIENQIPWDVSPVWIRAKYFKQLNEEGLLVLKGLDSKLAKNLPQDLQKLRCKVAFHALRFAAPIENLGNKLARRMWIEGPYIALHLRLEKDVWVRTGCLTGLGSGFDRIIAETRTSQPRYLTGRLNMSYTERRLAGFCPFNAYEIARLLKALGAPRNASIYIAGGEPFGGSRALEPLSKEFSNLVTKETLAHKGELLPYTNRSSALAAIDYIVSLSSDVFLPSHGGNMAKAMQGNRAYVGHRKFIIPNKRAMLPLMENSSVSDAELSFVTRKLHRKSQGHPESRRGRRDRDVIAYPVPECMCRHGKHSRSIDRSSGFDQRTGIYHSLRPSLSLPPIDQPLSTAEFALSLLRKSSPPATAGKNIEALTYLVNSSSGDSLTYGELLRGVRSLAVSLRERFPSLSSRNVAFILSPPSLHIPVLYLALMSIGVVVSPANPIGSESEVSHQVEVSEPVIAFATSQTVKKLRSSSFPLGIVLMDSPEFLSWLNRSDASSVNPFQVRVNQSDPAAILFSSGTTGRVKGVLITHRNLIASTAVSHQRTLQEPVDYDRVGLFSLPLFHVFGFTMMIRAISLGDTLVLLGRFELEAMLKAVEKYKVTGMPVSPPLIVALVKSELTKKYDLRSLRSLGCGGAPLGKDIAERFKQKFPDVEIVQGYGLTESSGPAASTFGPEETVKYGSVGRISENLEAKIVDPSTGEALPPGKTGELWLRGPVIMKGYVGNEKASAETVDEEGWLKTGDLCYFDAEGFLYIVDRLKELIKYKAYQVPPVELEQILHSNPDVIDAAVVPFPDEDAGEIPMAFIVRKPGSNLNEAQIIDFVAKQVAPYKKVRRVAFINSIPKNPAGKILRRELTKIHLLLHPRLPFSDSPSGGVDVSRSSVAVEKDYDFYRNGSRDVYVRQSGRDAERRQIKRPSDHDLRRNDGRHRSRLAYEKGELREQAEVQRPSEKRRKFSPILWNAKEEKVGRAPSGEKTKSPFPIPTTTVISNQAVAGKTSSEDQVNVLMSPEPSYLVPVQPLEAMLSAKHPVDDLEEGQLEEEQVMQEHVKEGLLEEKPVMQEPCIKTSRWGTGLTSPKEELISHADNVSKTSRWNRSSLTPECEEVMVSEEQQCYSSESGSGHRTVEKLSADENSDREYCSSDHDELENEDPDSSTQGGMDMMLGSRSVNEFQKLNKINEGTYGIVYKARDEKTKEIVALKKIKMKEDRFEEEYGFPLTSLREINILLSCNHPAIVNVKEVVVGGKNDSDVYMVMEHLEHDLRGVMDRRKEPFSTSEVKCLMMQLLDGLKYLHTNWIIHRDLKPSNLLMNNCGELKICDFGMARQYGSPIKPYTQMVITQWYRPPELLLGAKEYSTAVDMWSVGCIMAELLSQKPLFPGKSELDQLQKIFAVLGTPNEEVWPGFSSFPNAKAKFPTQPYNMLRKKFPAISFVGGQILSERGFDLLNSLLTLDPEKRLTVEEALNHGWFHEVPLPKSKDFMPTYPPKREKMMIL</sequence>
<keyword evidence="21" id="KW-0547">Nucleotide-binding</keyword>
<dbReference type="InterPro" id="IPR019378">
    <property type="entry name" value="GDP-Fuc_O-FucTrfase"/>
</dbReference>
<evidence type="ECO:0000256" key="7">
    <source>
        <dbReference type="ARBA" id="ARBA00007220"/>
    </source>
</evidence>
<dbReference type="InterPro" id="IPR032675">
    <property type="entry name" value="LRR_dom_sf"/>
</dbReference>
<dbReference type="GO" id="GO:0005524">
    <property type="term" value="F:ATP binding"/>
    <property type="evidence" value="ECO:0007669"/>
    <property type="project" value="UniProtKB-KW"/>
</dbReference>
<evidence type="ECO:0000256" key="16">
    <source>
        <dbReference type="ARBA" id="ARBA00022614"/>
    </source>
</evidence>
<evidence type="ECO:0000256" key="31">
    <source>
        <dbReference type="ARBA" id="ARBA00047811"/>
    </source>
</evidence>
<dbReference type="Pfam" id="PF10250">
    <property type="entry name" value="O-FucT"/>
    <property type="match status" value="1"/>
</dbReference>
<evidence type="ECO:0000256" key="4">
    <source>
        <dbReference type="ARBA" id="ARBA00004370"/>
    </source>
</evidence>
<dbReference type="Pfam" id="PF13193">
    <property type="entry name" value="AMP-binding_C"/>
    <property type="match status" value="1"/>
</dbReference>
<keyword evidence="19 34" id="KW-0812">Transmembrane</keyword>
<feature type="transmembrane region" description="Helical" evidence="34">
    <location>
        <begin position="315"/>
        <end position="338"/>
    </location>
</feature>
<dbReference type="InterPro" id="IPR008271">
    <property type="entry name" value="Ser/Thr_kinase_AS"/>
</dbReference>
<comment type="catalytic activity">
    <reaction evidence="31">
        <text>L-threonyl-[protein] + ATP = O-phospho-L-threonyl-[protein] + ADP + H(+)</text>
        <dbReference type="Rhea" id="RHEA:46608"/>
        <dbReference type="Rhea" id="RHEA-COMP:11060"/>
        <dbReference type="Rhea" id="RHEA-COMP:11605"/>
        <dbReference type="ChEBI" id="CHEBI:15378"/>
        <dbReference type="ChEBI" id="CHEBI:30013"/>
        <dbReference type="ChEBI" id="CHEBI:30616"/>
        <dbReference type="ChEBI" id="CHEBI:61977"/>
        <dbReference type="ChEBI" id="CHEBI:456216"/>
        <dbReference type="EC" id="2.7.11.22"/>
    </reaction>
</comment>
<feature type="signal peptide" evidence="35">
    <location>
        <begin position="1"/>
        <end position="22"/>
    </location>
</feature>
<evidence type="ECO:0000256" key="25">
    <source>
        <dbReference type="ARBA" id="ARBA00022989"/>
    </source>
</evidence>
<dbReference type="GO" id="GO:0004693">
    <property type="term" value="F:cyclin-dependent protein serine/threonine kinase activity"/>
    <property type="evidence" value="ECO:0007669"/>
    <property type="project" value="UniProtKB-EC"/>
</dbReference>
<dbReference type="Pfam" id="PF00406">
    <property type="entry name" value="ADK"/>
    <property type="match status" value="1"/>
</dbReference>
<keyword evidence="38" id="KW-1185">Reference proteome</keyword>
<keyword evidence="22" id="KW-0418">Kinase</keyword>
<keyword evidence="14" id="KW-0597">Phosphoprotein</keyword>
<comment type="similarity">
    <text evidence="8">Belongs to the glycosyltransferase GT106 family.</text>
</comment>
<evidence type="ECO:0000256" key="32">
    <source>
        <dbReference type="ARBA" id="ARBA00048367"/>
    </source>
</evidence>
<dbReference type="InterPro" id="IPR033690">
    <property type="entry name" value="Adenylat_kinase_CS"/>
</dbReference>
<feature type="compositionally biased region" description="Basic and acidic residues" evidence="33">
    <location>
        <begin position="2162"/>
        <end position="2177"/>
    </location>
</feature>
<keyword evidence="26 34" id="KW-0472">Membrane</keyword>
<comment type="similarity">
    <text evidence="7">Belongs to the adenylate kinase family.</text>
</comment>
<dbReference type="GO" id="GO:0010556">
    <property type="term" value="P:regulation of macromolecule biosynthetic process"/>
    <property type="evidence" value="ECO:0007669"/>
    <property type="project" value="UniProtKB-ARBA"/>
</dbReference>
<evidence type="ECO:0000256" key="23">
    <source>
        <dbReference type="ARBA" id="ARBA00022840"/>
    </source>
</evidence>
<keyword evidence="24" id="KW-0460">Magnesium</keyword>
<dbReference type="Proteomes" id="UP000682877">
    <property type="component" value="Chromosome 8"/>
</dbReference>
<dbReference type="CDD" id="cd11299">
    <property type="entry name" value="O-FucT_plant"/>
    <property type="match status" value="1"/>
</dbReference>
<evidence type="ECO:0000256" key="6">
    <source>
        <dbReference type="ARBA" id="ARBA00006485"/>
    </source>
</evidence>
<dbReference type="Gene3D" id="3.40.50.300">
    <property type="entry name" value="P-loop containing nucleotide triphosphate hydrolases"/>
    <property type="match status" value="1"/>
</dbReference>
<keyword evidence="17" id="KW-0328">Glycosyltransferase</keyword>
<dbReference type="PANTHER" id="PTHR24096">
    <property type="entry name" value="LONG-CHAIN-FATTY-ACID--COA LIGASE"/>
    <property type="match status" value="1"/>
</dbReference>
<dbReference type="InterPro" id="IPR011009">
    <property type="entry name" value="Kinase-like_dom_sf"/>
</dbReference>
<dbReference type="PROSITE" id="PS00113">
    <property type="entry name" value="ADENYLATE_KINASE"/>
    <property type="match status" value="1"/>
</dbReference>
<dbReference type="InterPro" id="IPR027417">
    <property type="entry name" value="P-loop_NTPase"/>
</dbReference>
<dbReference type="PROSITE" id="PS00455">
    <property type="entry name" value="AMP_BINDING"/>
    <property type="match status" value="1"/>
</dbReference>
<dbReference type="FunFam" id="3.40.50.12780:FF:000003">
    <property type="entry name" value="Long-chain-fatty-acid--CoA ligase FadD"/>
    <property type="match status" value="1"/>
</dbReference>
<keyword evidence="18" id="KW-0808">Transferase</keyword>
<keyword evidence="16" id="KW-0433">Leucine-rich repeat</keyword>
<dbReference type="Pfam" id="PF05191">
    <property type="entry name" value="ADK_lid"/>
    <property type="match status" value="1"/>
</dbReference>
<gene>
    <name evidence="37" type="ORF">AARE701A_LOCUS22250</name>
</gene>
<evidence type="ECO:0000256" key="35">
    <source>
        <dbReference type="SAM" id="SignalP"/>
    </source>
</evidence>
<feature type="region of interest" description="Disordered" evidence="33">
    <location>
        <begin position="2102"/>
        <end position="2184"/>
    </location>
</feature>
<keyword evidence="23" id="KW-0067">ATP-binding</keyword>
<dbReference type="PROSITE" id="PS00108">
    <property type="entry name" value="PROTEIN_KINASE_ST"/>
    <property type="match status" value="1"/>
</dbReference>
<evidence type="ECO:0000256" key="27">
    <source>
        <dbReference type="ARBA" id="ARBA00023253"/>
    </source>
</evidence>
<dbReference type="PRINTS" id="PR00094">
    <property type="entry name" value="ADENYLTKNASE"/>
</dbReference>
<dbReference type="InterPro" id="IPR024709">
    <property type="entry name" value="FucosylTrfase_pln"/>
</dbReference>
<dbReference type="SUPFAM" id="SSF56112">
    <property type="entry name" value="Protein kinase-like (PK-like)"/>
    <property type="match status" value="2"/>
</dbReference>
<keyword evidence="27" id="KW-0294">Fucose metabolism</keyword>
<dbReference type="EMBL" id="LR999458">
    <property type="protein sequence ID" value="CAE6256584.1"/>
    <property type="molecule type" value="Genomic_DNA"/>
</dbReference>
<evidence type="ECO:0000256" key="19">
    <source>
        <dbReference type="ARBA" id="ARBA00022692"/>
    </source>
</evidence>
<dbReference type="InterPro" id="IPR045267">
    <property type="entry name" value="CDK11/PITSLRE_STKc"/>
</dbReference>
<evidence type="ECO:0000256" key="12">
    <source>
        <dbReference type="ARBA" id="ARBA00012955"/>
    </source>
</evidence>
<proteinExistence type="inferred from homology"/>
<dbReference type="InterPro" id="IPR001611">
    <property type="entry name" value="Leu-rich_rpt"/>
</dbReference>
<evidence type="ECO:0000256" key="9">
    <source>
        <dbReference type="ARBA" id="ARBA00008171"/>
    </source>
</evidence>
<feature type="compositionally biased region" description="Polar residues" evidence="33">
    <location>
        <begin position="2309"/>
        <end position="2321"/>
    </location>
</feature>
<keyword evidence="25 34" id="KW-1133">Transmembrane helix</keyword>
<dbReference type="Gene3D" id="3.30.300.30">
    <property type="match status" value="1"/>
</dbReference>
<dbReference type="EC" id="2.7.11.22" evidence="11"/>
<dbReference type="GO" id="GO:0016020">
    <property type="term" value="C:membrane"/>
    <property type="evidence" value="ECO:0007669"/>
    <property type="project" value="UniProtKB-SubCell"/>
</dbReference>
<evidence type="ECO:0000256" key="10">
    <source>
        <dbReference type="ARBA" id="ARBA00011245"/>
    </source>
</evidence>
<dbReference type="Pfam" id="PF00560">
    <property type="entry name" value="LRR_1"/>
    <property type="match status" value="1"/>
</dbReference>
<evidence type="ECO:0000256" key="1">
    <source>
        <dbReference type="ARBA" id="ARBA00000582"/>
    </source>
</evidence>
<dbReference type="GO" id="GO:0080090">
    <property type="term" value="P:regulation of primary metabolic process"/>
    <property type="evidence" value="ECO:0007669"/>
    <property type="project" value="UniProtKB-ARBA"/>
</dbReference>
<feature type="compositionally biased region" description="Basic and acidic residues" evidence="33">
    <location>
        <begin position="2102"/>
        <end position="2124"/>
    </location>
</feature>
<dbReference type="SUPFAM" id="SSF52540">
    <property type="entry name" value="P-loop containing nucleoside triphosphate hydrolases"/>
    <property type="match status" value="1"/>
</dbReference>
<dbReference type="InterPro" id="IPR006259">
    <property type="entry name" value="Adenyl_kin_sub"/>
</dbReference>
<evidence type="ECO:0000259" key="36">
    <source>
        <dbReference type="PROSITE" id="PS50011"/>
    </source>
</evidence>
<evidence type="ECO:0000256" key="22">
    <source>
        <dbReference type="ARBA" id="ARBA00022777"/>
    </source>
</evidence>
<evidence type="ECO:0000313" key="38">
    <source>
        <dbReference type="Proteomes" id="UP000682877"/>
    </source>
</evidence>
<evidence type="ECO:0000256" key="8">
    <source>
        <dbReference type="ARBA" id="ARBA00007737"/>
    </source>
</evidence>
<dbReference type="Gene3D" id="3.80.10.10">
    <property type="entry name" value="Ribonuclease Inhibitor"/>
    <property type="match status" value="1"/>
</dbReference>
<feature type="domain" description="Protein kinase" evidence="36">
    <location>
        <begin position="402"/>
        <end position="668"/>
    </location>
</feature>
<comment type="similarity">
    <text evidence="5">Belongs to the ATP-dependent AMP-binding enzyme family.</text>
</comment>
<dbReference type="InterPro" id="IPR045851">
    <property type="entry name" value="AMP-bd_C_sf"/>
</dbReference>
<dbReference type="Gene3D" id="1.10.510.10">
    <property type="entry name" value="Transferase(Phosphotransferase) domain 1"/>
    <property type="match status" value="2"/>
</dbReference>
<dbReference type="FunFam" id="1.10.510.10:FF:000657">
    <property type="entry name" value="Putative inactive leucine-rich repeat receptor-like protein kinase"/>
    <property type="match status" value="1"/>
</dbReference>
<evidence type="ECO:0000256" key="18">
    <source>
        <dbReference type="ARBA" id="ARBA00022679"/>
    </source>
</evidence>
<dbReference type="InterPro" id="IPR000850">
    <property type="entry name" value="Adenylat/UMP-CMP_kin"/>
</dbReference>
<dbReference type="CDD" id="cd07843">
    <property type="entry name" value="STKc_CDC2L1"/>
    <property type="match status" value="1"/>
</dbReference>
<keyword evidence="20" id="KW-0677">Repeat</keyword>
<keyword evidence="15" id="KW-0436">Ligase</keyword>
<evidence type="ECO:0000256" key="29">
    <source>
        <dbReference type="ARBA" id="ARBA00030350"/>
    </source>
</evidence>
<dbReference type="Gene3D" id="3.40.50.12780">
    <property type="entry name" value="N-terminal domain of ligase-like"/>
    <property type="match status" value="1"/>
</dbReference>
<dbReference type="HAMAP" id="MF_00235">
    <property type="entry name" value="Adenylate_kinase_Adk"/>
    <property type="match status" value="1"/>
</dbReference>
<accession>A0A8S2B2W4</accession>
<dbReference type="FunFam" id="1.10.510.10:FF:000211">
    <property type="entry name" value="Cyclin-dependent kinase G-2"/>
    <property type="match status" value="1"/>
</dbReference>
<dbReference type="FunFam" id="3.30.200.20:FF:000172">
    <property type="entry name" value="cyclin-dependent kinase G-2 isoform X1"/>
    <property type="match status" value="1"/>
</dbReference>
<dbReference type="Pfam" id="PF07714">
    <property type="entry name" value="PK_Tyr_Ser-Thr"/>
    <property type="match status" value="1"/>
</dbReference>
<dbReference type="EC" id="2.7.4.3" evidence="12"/>
<feature type="domain" description="Protein kinase" evidence="36">
    <location>
        <begin position="2371"/>
        <end position="2667"/>
    </location>
</feature>
<evidence type="ECO:0000256" key="2">
    <source>
        <dbReference type="ARBA" id="ARBA00001946"/>
    </source>
</evidence>
<feature type="chain" id="PRO_5035887112" description="ATP:AMP phosphotransferase" evidence="35">
    <location>
        <begin position="23"/>
        <end position="2692"/>
    </location>
</feature>
<feature type="compositionally biased region" description="Basic and acidic residues" evidence="33">
    <location>
        <begin position="2323"/>
        <end position="2343"/>
    </location>
</feature>
<evidence type="ECO:0000256" key="14">
    <source>
        <dbReference type="ARBA" id="ARBA00022553"/>
    </source>
</evidence>
<dbReference type="SUPFAM" id="SSF56801">
    <property type="entry name" value="Acetyl-CoA synthetase-like"/>
    <property type="match status" value="1"/>
</dbReference>
<evidence type="ECO:0000256" key="28">
    <source>
        <dbReference type="ARBA" id="ARBA00023277"/>
    </source>
</evidence>
<keyword evidence="13" id="KW-0723">Serine/threonine-protein kinase</keyword>
<dbReference type="Pfam" id="PF00069">
    <property type="entry name" value="Pkinase"/>
    <property type="match status" value="1"/>
</dbReference>
<dbReference type="GO" id="GO:0006004">
    <property type="term" value="P:fucose metabolic process"/>
    <property type="evidence" value="ECO:0007669"/>
    <property type="project" value="UniProtKB-KW"/>
</dbReference>
<comment type="function">
    <text evidence="3">Catalyzes the reversible transfer of the terminal phosphate group between ATP and AMP. Plays an important role in cellular energy homeostasis and in adenine nucleotide metabolism.</text>
</comment>
<comment type="cofactor">
    <cofactor evidence="2">
        <name>Mg(2+)</name>
        <dbReference type="ChEBI" id="CHEBI:18420"/>
    </cofactor>
</comment>
<dbReference type="Gene3D" id="3.30.200.20">
    <property type="entry name" value="Phosphorylase Kinase, domain 1"/>
    <property type="match status" value="2"/>
</dbReference>
<evidence type="ECO:0000256" key="20">
    <source>
        <dbReference type="ARBA" id="ARBA00022737"/>
    </source>
</evidence>
<evidence type="ECO:0000256" key="26">
    <source>
        <dbReference type="ARBA" id="ARBA00023136"/>
    </source>
</evidence>
<evidence type="ECO:0000256" key="5">
    <source>
        <dbReference type="ARBA" id="ARBA00006432"/>
    </source>
</evidence>
<comment type="similarity">
    <text evidence="6">Belongs to the protein kinase superfamily. CMGC Ser/Thr protein kinase family. CDC2/CDKX subfamily.</text>
</comment>
<evidence type="ECO:0000256" key="17">
    <source>
        <dbReference type="ARBA" id="ARBA00022676"/>
    </source>
</evidence>
<organism evidence="37 38">
    <name type="scientific">Arabidopsis arenosa</name>
    <name type="common">Sand rock-cress</name>
    <name type="synonym">Cardaminopsis arenosa</name>
    <dbReference type="NCBI Taxonomy" id="38785"/>
    <lineage>
        <taxon>Eukaryota</taxon>
        <taxon>Viridiplantae</taxon>
        <taxon>Streptophyta</taxon>
        <taxon>Embryophyta</taxon>
        <taxon>Tracheophyta</taxon>
        <taxon>Spermatophyta</taxon>
        <taxon>Magnoliopsida</taxon>
        <taxon>eudicotyledons</taxon>
        <taxon>Gunneridae</taxon>
        <taxon>Pentapetalae</taxon>
        <taxon>rosids</taxon>
        <taxon>malvids</taxon>
        <taxon>Brassicales</taxon>
        <taxon>Brassicaceae</taxon>
        <taxon>Camelineae</taxon>
        <taxon>Arabidopsis</taxon>
    </lineage>
</organism>
<comment type="catalytic activity">
    <reaction evidence="1">
        <text>AMP + ATP = 2 ADP</text>
        <dbReference type="Rhea" id="RHEA:12973"/>
        <dbReference type="ChEBI" id="CHEBI:30616"/>
        <dbReference type="ChEBI" id="CHEBI:456215"/>
        <dbReference type="ChEBI" id="CHEBI:456216"/>
        <dbReference type="EC" id="2.7.4.3"/>
    </reaction>
</comment>
<dbReference type="InterPro" id="IPR001245">
    <property type="entry name" value="Ser-Thr/Tyr_kinase_cat_dom"/>
</dbReference>
<dbReference type="InterPro" id="IPR042099">
    <property type="entry name" value="ANL_N_sf"/>
</dbReference>
<dbReference type="PANTHER" id="PTHR24096:SF251">
    <property type="entry name" value="4-COUMARATE--COA LIGASE-LIKE 9"/>
    <property type="match status" value="1"/>
</dbReference>
<comment type="catalytic activity">
    <reaction evidence="32">
        <text>L-seryl-[protein] + ATP = O-phospho-L-seryl-[protein] + ADP + H(+)</text>
        <dbReference type="Rhea" id="RHEA:17989"/>
        <dbReference type="Rhea" id="RHEA-COMP:9863"/>
        <dbReference type="Rhea" id="RHEA-COMP:11604"/>
        <dbReference type="ChEBI" id="CHEBI:15378"/>
        <dbReference type="ChEBI" id="CHEBI:29999"/>
        <dbReference type="ChEBI" id="CHEBI:30616"/>
        <dbReference type="ChEBI" id="CHEBI:83421"/>
        <dbReference type="ChEBI" id="CHEBI:456216"/>
        <dbReference type="EC" id="2.7.11.22"/>
    </reaction>
</comment>
<dbReference type="InterPro" id="IPR025110">
    <property type="entry name" value="AMP-bd_C"/>
</dbReference>
<reference evidence="37" key="1">
    <citation type="submission" date="2021-01" db="EMBL/GenBank/DDBJ databases">
        <authorList>
            <person name="Bezrukov I."/>
        </authorList>
    </citation>
    <scope>NUCLEOTIDE SEQUENCE</scope>
</reference>
<dbReference type="NCBIfam" id="TIGR01351">
    <property type="entry name" value="adk"/>
    <property type="match status" value="1"/>
</dbReference>
<evidence type="ECO:0000256" key="11">
    <source>
        <dbReference type="ARBA" id="ARBA00012425"/>
    </source>
</evidence>
<dbReference type="InterPro" id="IPR000873">
    <property type="entry name" value="AMP-dep_synth/lig_dom"/>
</dbReference>
<keyword evidence="28" id="KW-0119">Carbohydrate metabolism</keyword>
<dbReference type="CDD" id="cd01428">
    <property type="entry name" value="ADK"/>
    <property type="match status" value="1"/>
</dbReference>
<feature type="region of interest" description="Disordered" evidence="33">
    <location>
        <begin position="2309"/>
        <end position="2359"/>
    </location>
</feature>
<dbReference type="SMART" id="SM00220">
    <property type="entry name" value="S_TKc"/>
    <property type="match status" value="1"/>
</dbReference>
<name>A0A8S2B2W4_ARAAE</name>
<evidence type="ECO:0000256" key="33">
    <source>
        <dbReference type="SAM" id="MobiDB-lite"/>
    </source>
</evidence>
<dbReference type="NCBIfam" id="NF001381">
    <property type="entry name" value="PRK00279.1-3"/>
    <property type="match status" value="1"/>
</dbReference>
<dbReference type="Pfam" id="PF00501">
    <property type="entry name" value="AMP-binding"/>
    <property type="match status" value="1"/>
</dbReference>
<evidence type="ECO:0000256" key="3">
    <source>
        <dbReference type="ARBA" id="ARBA00003053"/>
    </source>
</evidence>
<dbReference type="FunFam" id="3.30.300.30:FF:000007">
    <property type="entry name" value="4-coumarate--CoA ligase 2"/>
    <property type="match status" value="1"/>
</dbReference>
<evidence type="ECO:0000256" key="15">
    <source>
        <dbReference type="ARBA" id="ARBA00022598"/>
    </source>
</evidence>
<dbReference type="FunFam" id="3.40.50.300:FF:000106">
    <property type="entry name" value="Adenylate kinase mitochondrial"/>
    <property type="match status" value="1"/>
</dbReference>
<dbReference type="SUPFAM" id="SSF52058">
    <property type="entry name" value="L domain-like"/>
    <property type="match status" value="1"/>
</dbReference>
<evidence type="ECO:0000256" key="21">
    <source>
        <dbReference type="ARBA" id="ARBA00022741"/>
    </source>
</evidence>
<evidence type="ECO:0000256" key="34">
    <source>
        <dbReference type="SAM" id="Phobius"/>
    </source>
</evidence>
<dbReference type="GO" id="GO:0005634">
    <property type="term" value="C:nucleus"/>
    <property type="evidence" value="ECO:0007669"/>
    <property type="project" value="UniProtKB-ARBA"/>
</dbReference>
<dbReference type="CDD" id="cd05904">
    <property type="entry name" value="4CL"/>
    <property type="match status" value="1"/>
</dbReference>
<dbReference type="InterPro" id="IPR007862">
    <property type="entry name" value="Adenylate_kinase_lid-dom"/>
</dbReference>
<comment type="subcellular location">
    <subcellularLocation>
        <location evidence="4">Membrane</location>
    </subcellularLocation>
</comment>
<evidence type="ECO:0000256" key="13">
    <source>
        <dbReference type="ARBA" id="ARBA00022527"/>
    </source>
</evidence>
<dbReference type="GO" id="GO:0004017">
    <property type="term" value="F:AMP kinase activity"/>
    <property type="evidence" value="ECO:0007669"/>
    <property type="project" value="UniProtKB-EC"/>
</dbReference>
<evidence type="ECO:0000313" key="37">
    <source>
        <dbReference type="EMBL" id="CAE6256584.1"/>
    </source>
</evidence>
<dbReference type="InterPro" id="IPR020845">
    <property type="entry name" value="AMP-binding_CS"/>
</dbReference>
<keyword evidence="35" id="KW-0732">Signal</keyword>
<comment type="similarity">
    <text evidence="9">Belongs to the protein kinase superfamily. TKL Ser/Thr protein kinase family. ROCO subfamily.</text>
</comment>
<evidence type="ECO:0000256" key="30">
    <source>
        <dbReference type="ARBA" id="ARBA00031517"/>
    </source>
</evidence>
<protein>
    <recommendedName>
        <fullName evidence="30">ATP:AMP phosphotransferase</fullName>
        <ecNumber evidence="11">2.7.11.22</ecNumber>
        <ecNumber evidence="12">2.7.4.3</ecNumber>
    </recommendedName>
    <alternativeName>
        <fullName evidence="29">O-fucosyltransferase family protein</fullName>
    </alternativeName>
</protein>
<feature type="compositionally biased region" description="Basic and acidic residues" evidence="33">
    <location>
        <begin position="2132"/>
        <end position="2149"/>
    </location>
</feature>
<dbReference type="GO" id="GO:0016757">
    <property type="term" value="F:glycosyltransferase activity"/>
    <property type="evidence" value="ECO:0007669"/>
    <property type="project" value="UniProtKB-KW"/>
</dbReference>